<comment type="similarity">
    <text evidence="1">Belongs to the 2-oxoacid dehydrogenase family.</text>
</comment>
<dbReference type="InterPro" id="IPR036625">
    <property type="entry name" value="E3-bd_dom_sf"/>
</dbReference>
<organism evidence="4">
    <name type="scientific">marine sediment metagenome</name>
    <dbReference type="NCBI Taxonomy" id="412755"/>
    <lineage>
        <taxon>unclassified sequences</taxon>
        <taxon>metagenomes</taxon>
        <taxon>ecological metagenomes</taxon>
    </lineage>
</organism>
<feature type="domain" description="Peripheral subunit-binding (PSBD)" evidence="3">
    <location>
        <begin position="141"/>
        <end position="178"/>
    </location>
</feature>
<evidence type="ECO:0000313" key="4">
    <source>
        <dbReference type="EMBL" id="KKL07762.1"/>
    </source>
</evidence>
<dbReference type="EMBL" id="LAZR01043156">
    <property type="protein sequence ID" value="KKL07762.1"/>
    <property type="molecule type" value="Genomic_DNA"/>
</dbReference>
<reference evidence="4" key="1">
    <citation type="journal article" date="2015" name="Nature">
        <title>Complex archaea that bridge the gap between prokaryotes and eukaryotes.</title>
        <authorList>
            <person name="Spang A."/>
            <person name="Saw J.H."/>
            <person name="Jorgensen S.L."/>
            <person name="Zaremba-Niedzwiedzka K."/>
            <person name="Martijn J."/>
            <person name="Lind A.E."/>
            <person name="van Eijk R."/>
            <person name="Schleper C."/>
            <person name="Guy L."/>
            <person name="Ettema T.J."/>
        </authorList>
    </citation>
    <scope>NUCLEOTIDE SEQUENCE</scope>
</reference>
<evidence type="ECO:0000256" key="1">
    <source>
        <dbReference type="ARBA" id="ARBA00007317"/>
    </source>
</evidence>
<accession>A0A0F9B1Y2</accession>
<evidence type="ECO:0000256" key="2">
    <source>
        <dbReference type="SAM" id="MobiDB-lite"/>
    </source>
</evidence>
<proteinExistence type="inferred from homology"/>
<sequence length="206" mass="21950">MMEVKEWMALENDTGHPTIVLTDPKSGEILAKPRISVFSKHAVGPVNLLAPLGSKDASELEHKFEAQINAERTTIEELYEAALEIDDDAPEPALLDSDAFEDAYLPAMPAYDMPEETEPAEIPPPAPTVKIVKEPEPPVIQATEAAVKLAEENGLDLATIEGSGAEGAIIKSDVEAALKAEAEAEAEEKAEAEKADASSSEGRNHG</sequence>
<dbReference type="InterPro" id="IPR004167">
    <property type="entry name" value="PSBD"/>
</dbReference>
<dbReference type="AlphaFoldDB" id="A0A0F9B1Y2"/>
<dbReference type="PROSITE" id="PS51826">
    <property type="entry name" value="PSBD"/>
    <property type="match status" value="1"/>
</dbReference>
<protein>
    <recommendedName>
        <fullName evidence="3">Peripheral subunit-binding (PSBD) domain-containing protein</fullName>
    </recommendedName>
</protein>
<feature type="region of interest" description="Disordered" evidence="2">
    <location>
        <begin position="179"/>
        <end position="206"/>
    </location>
</feature>
<dbReference type="Pfam" id="PF02817">
    <property type="entry name" value="E3_binding"/>
    <property type="match status" value="1"/>
</dbReference>
<name>A0A0F9B1Y2_9ZZZZ</name>
<dbReference type="SUPFAM" id="SSF47005">
    <property type="entry name" value="Peripheral subunit-binding domain of 2-oxo acid dehydrogenase complex"/>
    <property type="match status" value="1"/>
</dbReference>
<gene>
    <name evidence="4" type="ORF">LCGC14_2582780</name>
</gene>
<dbReference type="GO" id="GO:0016746">
    <property type="term" value="F:acyltransferase activity"/>
    <property type="evidence" value="ECO:0007669"/>
    <property type="project" value="InterPro"/>
</dbReference>
<dbReference type="Gene3D" id="4.10.320.10">
    <property type="entry name" value="E3-binding domain"/>
    <property type="match status" value="1"/>
</dbReference>
<comment type="caution">
    <text evidence="4">The sequence shown here is derived from an EMBL/GenBank/DDBJ whole genome shotgun (WGS) entry which is preliminary data.</text>
</comment>
<evidence type="ECO:0000259" key="3">
    <source>
        <dbReference type="PROSITE" id="PS51826"/>
    </source>
</evidence>